<dbReference type="Proteomes" id="UP001454036">
    <property type="component" value="Unassembled WGS sequence"/>
</dbReference>
<dbReference type="EMBL" id="BAABME010002027">
    <property type="protein sequence ID" value="GAA0152678.1"/>
    <property type="molecule type" value="Genomic_DNA"/>
</dbReference>
<reference evidence="1 2" key="1">
    <citation type="submission" date="2024-01" db="EMBL/GenBank/DDBJ databases">
        <title>The complete chloroplast genome sequence of Lithospermum erythrorhizon: insights into the phylogenetic relationship among Boraginaceae species and the maternal lineages of purple gromwells.</title>
        <authorList>
            <person name="Okada T."/>
            <person name="Watanabe K."/>
        </authorList>
    </citation>
    <scope>NUCLEOTIDE SEQUENCE [LARGE SCALE GENOMIC DNA]</scope>
</reference>
<sequence>MSANKMFTIFSEIQKDKEVQEDCEGLSDDEEVHMVQDSTDEDPITFNKVVQHEKWRKAMDSEINSIEKNNTWNLIELPKGSKRIYVK</sequence>
<dbReference type="AlphaFoldDB" id="A0AAV3PN11"/>
<comment type="caution">
    <text evidence="1">The sequence shown here is derived from an EMBL/GenBank/DDBJ whole genome shotgun (WGS) entry which is preliminary data.</text>
</comment>
<evidence type="ECO:0000313" key="1">
    <source>
        <dbReference type="EMBL" id="GAA0152678.1"/>
    </source>
</evidence>
<gene>
    <name evidence="1" type="ORF">LIER_11097</name>
</gene>
<evidence type="ECO:0008006" key="3">
    <source>
        <dbReference type="Google" id="ProtNLM"/>
    </source>
</evidence>
<evidence type="ECO:0000313" key="2">
    <source>
        <dbReference type="Proteomes" id="UP001454036"/>
    </source>
</evidence>
<name>A0AAV3PN11_LITER</name>
<organism evidence="1 2">
    <name type="scientific">Lithospermum erythrorhizon</name>
    <name type="common">Purple gromwell</name>
    <name type="synonym">Lithospermum officinale var. erythrorhizon</name>
    <dbReference type="NCBI Taxonomy" id="34254"/>
    <lineage>
        <taxon>Eukaryota</taxon>
        <taxon>Viridiplantae</taxon>
        <taxon>Streptophyta</taxon>
        <taxon>Embryophyta</taxon>
        <taxon>Tracheophyta</taxon>
        <taxon>Spermatophyta</taxon>
        <taxon>Magnoliopsida</taxon>
        <taxon>eudicotyledons</taxon>
        <taxon>Gunneridae</taxon>
        <taxon>Pentapetalae</taxon>
        <taxon>asterids</taxon>
        <taxon>lamiids</taxon>
        <taxon>Boraginales</taxon>
        <taxon>Boraginaceae</taxon>
        <taxon>Boraginoideae</taxon>
        <taxon>Lithospermeae</taxon>
        <taxon>Lithospermum</taxon>
    </lineage>
</organism>
<protein>
    <recommendedName>
        <fullName evidence="3">Copia-type polyprotein</fullName>
    </recommendedName>
</protein>
<proteinExistence type="predicted"/>
<accession>A0AAV3PN11</accession>
<keyword evidence="2" id="KW-1185">Reference proteome</keyword>